<dbReference type="Gene3D" id="3.40.30.10">
    <property type="entry name" value="Glutaredoxin"/>
    <property type="match status" value="1"/>
</dbReference>
<dbReference type="Pfam" id="PF01257">
    <property type="entry name" value="2Fe-2S_thioredx"/>
    <property type="match status" value="1"/>
</dbReference>
<organism evidence="7 8">
    <name type="scientific">Sporotomaculum syntrophicum</name>
    <dbReference type="NCBI Taxonomy" id="182264"/>
    <lineage>
        <taxon>Bacteria</taxon>
        <taxon>Bacillati</taxon>
        <taxon>Bacillota</taxon>
        <taxon>Clostridia</taxon>
        <taxon>Eubacteriales</taxon>
        <taxon>Desulfallaceae</taxon>
        <taxon>Sporotomaculum</taxon>
    </lineage>
</organism>
<dbReference type="Gene3D" id="1.20.1440.230">
    <property type="entry name" value="NADH-ubiquinone oxidoreductase 51kDa subunit, iron-sulphur binding domain"/>
    <property type="match status" value="1"/>
</dbReference>
<dbReference type="PROSITE" id="PS00198">
    <property type="entry name" value="4FE4S_FER_1"/>
    <property type="match status" value="2"/>
</dbReference>
<dbReference type="AlphaFoldDB" id="A0A9D2WS25"/>
<evidence type="ECO:0000313" key="8">
    <source>
        <dbReference type="Proteomes" id="UP000798488"/>
    </source>
</evidence>
<dbReference type="CDD" id="cd02980">
    <property type="entry name" value="TRX_Fd_family"/>
    <property type="match status" value="1"/>
</dbReference>
<dbReference type="InterPro" id="IPR019575">
    <property type="entry name" value="Nuop51_4Fe4S-bd"/>
</dbReference>
<dbReference type="SMART" id="SM00928">
    <property type="entry name" value="NADH_4Fe-4S"/>
    <property type="match status" value="1"/>
</dbReference>
<dbReference type="InterPro" id="IPR037225">
    <property type="entry name" value="Nuo51_FMN-bd_sf"/>
</dbReference>
<evidence type="ECO:0000313" key="7">
    <source>
        <dbReference type="EMBL" id="KAF1085891.1"/>
    </source>
</evidence>
<dbReference type="InterPro" id="IPR017896">
    <property type="entry name" value="4Fe4S_Fe-S-bd"/>
</dbReference>
<dbReference type="GO" id="GO:0050583">
    <property type="term" value="F:hydrogen dehydrogenase (NADP+) activity"/>
    <property type="evidence" value="ECO:0007669"/>
    <property type="project" value="UniProtKB-EC"/>
</dbReference>
<protein>
    <submittedName>
        <fullName evidence="7">NADP-reducing hydrogenase subunit HndC</fullName>
        <ecNumber evidence="7">1.12.1.3</ecNumber>
    </submittedName>
</protein>
<reference evidence="7" key="1">
    <citation type="submission" date="2016-02" db="EMBL/GenBank/DDBJ databases">
        <title>Draft Genome Sequence of Sporotomaculum syntrophicum Strain FB, a Syntrophic Benzoate Degrader.</title>
        <authorList>
            <person name="Nobu M.K."/>
            <person name="Narihiro T."/>
            <person name="Qiu Y.-L."/>
            <person name="Ohashi A."/>
            <person name="Liu W.-T."/>
            <person name="Yuji S."/>
        </authorList>
    </citation>
    <scope>NUCLEOTIDE SEQUENCE</scope>
    <source>
        <strain evidence="7">FB</strain>
    </source>
</reference>
<dbReference type="Pfam" id="PF01512">
    <property type="entry name" value="Complex1_51K"/>
    <property type="match status" value="1"/>
</dbReference>
<evidence type="ECO:0000256" key="3">
    <source>
        <dbReference type="ARBA" id="ARBA00022723"/>
    </source>
</evidence>
<gene>
    <name evidence="7" type="primary">hndC_2</name>
    <name evidence="7" type="ORF">SPSYN_00621</name>
</gene>
<sequence>MQVKSMSMIKSIKDLEAVREKYLPSIQLRLGEATNKTETHVLVCSGTACTSSASQAVREELLHQLQKHNLEKQVKVIKTGCFGFCQKGPIVLVEPDNIFYCQVERNDVNKLVEKHLMEGQVVEELLFHEPDTGERHQKMEDIRFFHNQQRVLLQNCGLINPEDINEYIARDGYFALAGALNQRPADVIDQVLKSGLRGRGGGGFPAGKKWEIASQQEVTSKYVVCNADEGDPGAFMDRSILEGDPHAVLEGMTIAAYAIGASQGYIYVRAEYPIAVDRLEVAIRQAQEVGLLGKQILSTDFSFDIGIKLGAGAFVCGEETALLHSAMGARGEPRPRPPYPAQEGLWGKPTIINNVETLANVPLIFRKGWQWYMGQGVATSTGTKVFSMAGKINNTGLIEVPMGTSLRTIIYDIGGGIQGERSFKAVQTGGPSGGCIPEDYLDKPVDYDSLKEIGSMMGSGGLIVMDERDCMVDIARFYVEFAQDESCGRCTPCRVGTKRLLEILQRITKGQAEMEDLELLEELAYDIRDASLCGLGQTAPNPVLSTLRYFRDEYLAHIRDKHCPAGVCKELLHYQVVESKCIGCGICAKACGVDAISGEKKKPPYKIDPKKCVRCGVCLAKCPKEAIIRGGRRIPAATAAVQEGVNNHAHSSGIYTNA</sequence>
<dbReference type="Proteomes" id="UP000798488">
    <property type="component" value="Unassembled WGS sequence"/>
</dbReference>
<dbReference type="PROSITE" id="PS51379">
    <property type="entry name" value="4FE4S_FER_2"/>
    <property type="match status" value="2"/>
</dbReference>
<dbReference type="InterPro" id="IPR001949">
    <property type="entry name" value="NADH-UbQ_OxRdtase_51kDa_CS"/>
</dbReference>
<dbReference type="Pfam" id="PF12838">
    <property type="entry name" value="Fer4_7"/>
    <property type="match status" value="1"/>
</dbReference>
<dbReference type="SUPFAM" id="SSF142984">
    <property type="entry name" value="Nqo1 middle domain-like"/>
    <property type="match status" value="1"/>
</dbReference>
<name>A0A9D2WS25_9FIRM</name>
<keyword evidence="8" id="KW-1185">Reference proteome</keyword>
<evidence type="ECO:0000256" key="4">
    <source>
        <dbReference type="ARBA" id="ARBA00023004"/>
    </source>
</evidence>
<evidence type="ECO:0000256" key="2">
    <source>
        <dbReference type="ARBA" id="ARBA00022485"/>
    </source>
</evidence>
<dbReference type="GO" id="GO:0010181">
    <property type="term" value="F:FMN binding"/>
    <property type="evidence" value="ECO:0007669"/>
    <property type="project" value="InterPro"/>
</dbReference>
<dbReference type="Gene3D" id="3.10.20.600">
    <property type="match status" value="1"/>
</dbReference>
<dbReference type="GO" id="GO:0051539">
    <property type="term" value="F:4 iron, 4 sulfur cluster binding"/>
    <property type="evidence" value="ECO:0007669"/>
    <property type="project" value="UniProtKB-KW"/>
</dbReference>
<dbReference type="EMBL" id="LSRS01000002">
    <property type="protein sequence ID" value="KAF1085891.1"/>
    <property type="molecule type" value="Genomic_DNA"/>
</dbReference>
<dbReference type="SUPFAM" id="SSF140490">
    <property type="entry name" value="Nqo1C-terminal domain-like"/>
    <property type="match status" value="1"/>
</dbReference>
<dbReference type="EC" id="1.12.1.3" evidence="7"/>
<dbReference type="InterPro" id="IPR036249">
    <property type="entry name" value="Thioredoxin-like_sf"/>
</dbReference>
<feature type="domain" description="4Fe-4S ferredoxin-type" evidence="6">
    <location>
        <begin position="603"/>
        <end position="632"/>
    </location>
</feature>
<dbReference type="InterPro" id="IPR037207">
    <property type="entry name" value="Nuop51_4Fe4S-bd_sf"/>
</dbReference>
<dbReference type="SUPFAM" id="SSF52833">
    <property type="entry name" value="Thioredoxin-like"/>
    <property type="match status" value="1"/>
</dbReference>
<dbReference type="PANTHER" id="PTHR43578:SF3">
    <property type="entry name" value="NADH-QUINONE OXIDOREDUCTASE SUBUNIT F"/>
    <property type="match status" value="1"/>
</dbReference>
<dbReference type="FunFam" id="3.40.50.11540:FF:000001">
    <property type="entry name" value="NADH dehydrogenase [ubiquinone] flavoprotein 1, mitochondrial"/>
    <property type="match status" value="1"/>
</dbReference>
<dbReference type="PROSITE" id="PS00645">
    <property type="entry name" value="COMPLEX1_51K_2"/>
    <property type="match status" value="1"/>
</dbReference>
<keyword evidence="5" id="KW-0411">Iron-sulfur</keyword>
<dbReference type="SUPFAM" id="SSF142019">
    <property type="entry name" value="Nqo1 FMN-binding domain-like"/>
    <property type="match status" value="1"/>
</dbReference>
<keyword evidence="4" id="KW-0408">Iron</keyword>
<dbReference type="PANTHER" id="PTHR43578">
    <property type="entry name" value="NADH-QUINONE OXIDOREDUCTASE SUBUNIT F"/>
    <property type="match status" value="1"/>
</dbReference>
<evidence type="ECO:0000259" key="6">
    <source>
        <dbReference type="PROSITE" id="PS51379"/>
    </source>
</evidence>
<dbReference type="Gene3D" id="6.10.250.1450">
    <property type="match status" value="1"/>
</dbReference>
<evidence type="ECO:0000256" key="1">
    <source>
        <dbReference type="ARBA" id="ARBA00007523"/>
    </source>
</evidence>
<dbReference type="Pfam" id="PF10589">
    <property type="entry name" value="NADH_4Fe-4S"/>
    <property type="match status" value="1"/>
</dbReference>
<dbReference type="InterPro" id="IPR011538">
    <property type="entry name" value="Nuo51_FMN-bd"/>
</dbReference>
<dbReference type="FunFam" id="1.20.1440.230:FF:000001">
    <property type="entry name" value="Mitochondrial NADH dehydrogenase flavoprotein 1"/>
    <property type="match status" value="1"/>
</dbReference>
<evidence type="ECO:0000256" key="5">
    <source>
        <dbReference type="ARBA" id="ARBA00023014"/>
    </source>
</evidence>
<dbReference type="Gene3D" id="3.30.70.20">
    <property type="match status" value="1"/>
</dbReference>
<comment type="caution">
    <text evidence="7">The sequence shown here is derived from an EMBL/GenBank/DDBJ whole genome shotgun (WGS) entry which is preliminary data.</text>
</comment>
<keyword evidence="2" id="KW-0004">4Fe-4S</keyword>
<proteinExistence type="inferred from homology"/>
<comment type="similarity">
    <text evidence="1">Belongs to the complex I 51 kDa subunit family.</text>
</comment>
<dbReference type="Gene3D" id="3.40.50.11540">
    <property type="entry name" value="NADH-ubiquinone oxidoreductase 51kDa subunit"/>
    <property type="match status" value="1"/>
</dbReference>
<dbReference type="GO" id="GO:0046872">
    <property type="term" value="F:metal ion binding"/>
    <property type="evidence" value="ECO:0007669"/>
    <property type="project" value="UniProtKB-KW"/>
</dbReference>
<dbReference type="InterPro" id="IPR017900">
    <property type="entry name" value="4Fe4S_Fe_S_CS"/>
</dbReference>
<keyword evidence="3" id="KW-0479">Metal-binding</keyword>
<keyword evidence="7" id="KW-0560">Oxidoreductase</keyword>
<accession>A0A9D2WS25</accession>
<dbReference type="SUPFAM" id="SSF54862">
    <property type="entry name" value="4Fe-4S ferredoxins"/>
    <property type="match status" value="1"/>
</dbReference>
<dbReference type="GO" id="GO:0008137">
    <property type="term" value="F:NADH dehydrogenase (ubiquinone) activity"/>
    <property type="evidence" value="ECO:0007669"/>
    <property type="project" value="InterPro"/>
</dbReference>
<feature type="domain" description="4Fe-4S ferredoxin-type" evidence="6">
    <location>
        <begin position="572"/>
        <end position="601"/>
    </location>
</feature>